<dbReference type="AlphaFoldDB" id="A0A0L6VFK6"/>
<name>A0A0L6VFK6_9BASI</name>
<dbReference type="VEuPathDB" id="FungiDB:VP01_1700g2"/>
<evidence type="ECO:0000313" key="2">
    <source>
        <dbReference type="Proteomes" id="UP000037035"/>
    </source>
</evidence>
<organism evidence="1 2">
    <name type="scientific">Puccinia sorghi</name>
    <dbReference type="NCBI Taxonomy" id="27349"/>
    <lineage>
        <taxon>Eukaryota</taxon>
        <taxon>Fungi</taxon>
        <taxon>Dikarya</taxon>
        <taxon>Basidiomycota</taxon>
        <taxon>Pucciniomycotina</taxon>
        <taxon>Pucciniomycetes</taxon>
        <taxon>Pucciniales</taxon>
        <taxon>Pucciniaceae</taxon>
        <taxon>Puccinia</taxon>
    </lineage>
</organism>
<evidence type="ECO:0000313" key="1">
    <source>
        <dbReference type="EMBL" id="KNZ59571.1"/>
    </source>
</evidence>
<sequence>MSGLCVHTILAFKTESCNAWSMHLYNRNRQLSFWWLTRGFVFHKCYVVRSWKMQLCYQVLNEIVQDIIIKRITGSCSGVYETNRVRSELGMLFWDTDNANKKATYETTRMHSELGRLFWDTDDANKKVDNHLLSEIEIPNVFLLSNPNRVRPPPLGVFIVVQQCLVKLVHLRVMLLSDSTKLQCTVTVQTAHLAGACCCQLQAVEKVIFAVFNTYLNCLLPNLTSQHLLPILSLKTHQHVAPHSSASTNLNSDISIFPHSSQTIPIKIDEMPRIIGVSTIMRLLKLPKQGSPYILHEKYESLHCKKNLLNCLQLTHRKSQEASVVTPTMLQK</sequence>
<gene>
    <name evidence="1" type="ORF">VP01_1700g2</name>
</gene>
<reference evidence="1 2" key="1">
    <citation type="submission" date="2015-08" db="EMBL/GenBank/DDBJ databases">
        <title>Next Generation Sequencing and Analysis of the Genome of Puccinia sorghi L Schw, the Causal Agent of Maize Common Rust.</title>
        <authorList>
            <person name="Rochi L."/>
            <person name="Burguener G."/>
            <person name="Darino M."/>
            <person name="Turjanski A."/>
            <person name="Kreff E."/>
            <person name="Dieguez M.J."/>
            <person name="Sacco F."/>
        </authorList>
    </citation>
    <scope>NUCLEOTIDE SEQUENCE [LARGE SCALE GENOMIC DNA]</scope>
    <source>
        <strain evidence="1 2">RO10H11247</strain>
    </source>
</reference>
<dbReference type="EMBL" id="LAVV01006505">
    <property type="protein sequence ID" value="KNZ59571.1"/>
    <property type="molecule type" value="Genomic_DNA"/>
</dbReference>
<accession>A0A0L6VFK6</accession>
<dbReference type="Proteomes" id="UP000037035">
    <property type="component" value="Unassembled WGS sequence"/>
</dbReference>
<comment type="caution">
    <text evidence="1">The sequence shown here is derived from an EMBL/GenBank/DDBJ whole genome shotgun (WGS) entry which is preliminary data.</text>
</comment>
<keyword evidence="2" id="KW-1185">Reference proteome</keyword>
<protein>
    <submittedName>
        <fullName evidence="1">Uncharacterized protein</fullName>
    </submittedName>
</protein>
<proteinExistence type="predicted"/>